<name>A0A2A8H6J0_9BACI</name>
<dbReference type="EMBL" id="NUBY01000297">
    <property type="protein sequence ID" value="PEP88751.1"/>
    <property type="molecule type" value="Genomic_DNA"/>
</dbReference>
<dbReference type="RefSeq" id="WP_098228107.1">
    <property type="nucleotide sequence ID" value="NZ_NUBY01000297.1"/>
</dbReference>
<evidence type="ECO:0000313" key="1">
    <source>
        <dbReference type="EMBL" id="PEP88751.1"/>
    </source>
</evidence>
<gene>
    <name evidence="1" type="ORF">CN585_29200</name>
</gene>
<organism evidence="1 2">
    <name type="scientific">Bacillus toyonensis</name>
    <dbReference type="NCBI Taxonomy" id="155322"/>
    <lineage>
        <taxon>Bacteria</taxon>
        <taxon>Bacillati</taxon>
        <taxon>Bacillota</taxon>
        <taxon>Bacilli</taxon>
        <taxon>Bacillales</taxon>
        <taxon>Bacillaceae</taxon>
        <taxon>Bacillus</taxon>
        <taxon>Bacillus cereus group</taxon>
    </lineage>
</organism>
<dbReference type="AlphaFoldDB" id="A0A2A8H6J0"/>
<evidence type="ECO:0000313" key="2">
    <source>
        <dbReference type="Proteomes" id="UP000220841"/>
    </source>
</evidence>
<comment type="caution">
    <text evidence="1">The sequence shown here is derived from an EMBL/GenBank/DDBJ whole genome shotgun (WGS) entry which is preliminary data.</text>
</comment>
<protein>
    <submittedName>
        <fullName evidence="1">Uncharacterized protein</fullName>
    </submittedName>
</protein>
<dbReference type="SUPFAM" id="SSF56973">
    <property type="entry name" value="Aerolisin/ETX pore-forming domain"/>
    <property type="match status" value="1"/>
</dbReference>
<proteinExistence type="predicted"/>
<reference evidence="1 2" key="1">
    <citation type="submission" date="2017-09" db="EMBL/GenBank/DDBJ databases">
        <title>Large-scale bioinformatics analysis of Bacillus genomes uncovers conserved roles of natural products in bacterial physiology.</title>
        <authorList>
            <consortium name="Agbiome Team Llc"/>
            <person name="Bleich R.M."/>
            <person name="Grubbs K.J."/>
            <person name="Santa Maria K.C."/>
            <person name="Allen S.E."/>
            <person name="Farag S."/>
            <person name="Shank E.A."/>
            <person name="Bowers A."/>
        </authorList>
    </citation>
    <scope>NUCLEOTIDE SEQUENCE [LARGE SCALE GENOMIC DNA]</scope>
    <source>
        <strain evidence="1 2">AFS021349</strain>
    </source>
</reference>
<accession>A0A2A8H6J0</accession>
<dbReference type="Proteomes" id="UP000220841">
    <property type="component" value="Unassembled WGS sequence"/>
</dbReference>
<sequence>MSMSIQYIDYYLGGLPILNNMPTIHKQKIIKQLLEGTPFINSYYSTPIKGDIFNLDATIIAPDLHENTILEFVPITQKLYTNSTYEIQTHVLPSVVQETETNYIATVTQGFSFNNKEIYNFSTSIFASQINQIIAKTSTEISIPYNFNFLGSNFIHEIFSMIIPEEIVTIPIRTHSYIEMFYAKLIVKPTNIYYTGKMKGYVEQSDFSEKKYDLWTFIQQNPNIFTPETTNLTCNYENQSIDFHAQGILEGVFLANDFFIKVTNTPIDENNGTVNIMSRNLEKKLLYSSNIYVS</sequence>